<dbReference type="Proteomes" id="UP000223527">
    <property type="component" value="Unassembled WGS sequence"/>
</dbReference>
<evidence type="ECO:0000313" key="3">
    <source>
        <dbReference type="Proteomes" id="UP000223527"/>
    </source>
</evidence>
<protein>
    <recommendedName>
        <fullName evidence="4">Autotransporter domain-containing protein</fullName>
    </recommendedName>
</protein>
<evidence type="ECO:0000256" key="1">
    <source>
        <dbReference type="SAM" id="SignalP"/>
    </source>
</evidence>
<name>A0A2C7A929_9PROT</name>
<gene>
    <name evidence="2" type="ORF">CR162_17875</name>
</gene>
<accession>A0A2C7A929</accession>
<reference evidence="2 3" key="1">
    <citation type="submission" date="2017-10" db="EMBL/GenBank/DDBJ databases">
        <authorList>
            <person name="Banno H."/>
            <person name="Chua N.-H."/>
        </authorList>
    </citation>
    <scope>NUCLEOTIDE SEQUENCE [LARGE SCALE GENOMIC DNA]</scope>
    <source>
        <strain evidence="2 3">YW11</strain>
    </source>
</reference>
<dbReference type="RefSeq" id="WP_099096894.1">
    <property type="nucleotide sequence ID" value="NZ_PDNU01000042.1"/>
</dbReference>
<dbReference type="EMBL" id="PDNU01000042">
    <property type="protein sequence ID" value="PHK93554.1"/>
    <property type="molecule type" value="Genomic_DNA"/>
</dbReference>
<proteinExistence type="predicted"/>
<sequence>MLSRHLSALLLASTALYAFVASGTAQAADNFNLDLNVGGQSYSRSYSTLNDLLSVLDPGGIQAIAPNYRPGVPVSAVVNLRGVPAQVSTTPGSSALRLVVPGAGVERVFDAGTLAASRRELESYAKGDTPGATEELQRIAKTVVATTTADPVAGNPGSLLGQSVMADYAAATRLPGDLGDMTPRAAGWHFGAGVNFNSQSTRDFDTNVYQLPLTASYAFRQDGPEVFFNLPLSITETGGAVSYIGSGSLGVRLPVVTAPELRWAVTPALRWGAAGSEEIGAVGMVWGGSVTSDLRFGLPGQLTLGIANGVGYYMTRPLKVGEYDVKYDLSNPYFRNGVSLNKPVGEVSGRPVTLGASFVDTRMTGSDLAVSHWQEYGVTATVGRVMPVQLSATYIDGERGYEGFRFGLSMAF</sequence>
<keyword evidence="3" id="KW-1185">Reference proteome</keyword>
<evidence type="ECO:0008006" key="4">
    <source>
        <dbReference type="Google" id="ProtNLM"/>
    </source>
</evidence>
<evidence type="ECO:0000313" key="2">
    <source>
        <dbReference type="EMBL" id="PHK93554.1"/>
    </source>
</evidence>
<feature type="chain" id="PRO_5012903312" description="Autotransporter domain-containing protein" evidence="1">
    <location>
        <begin position="28"/>
        <end position="412"/>
    </location>
</feature>
<keyword evidence="1" id="KW-0732">Signal</keyword>
<comment type="caution">
    <text evidence="2">The sequence shown here is derived from an EMBL/GenBank/DDBJ whole genome shotgun (WGS) entry which is preliminary data.</text>
</comment>
<dbReference type="OrthoDB" id="7462457at2"/>
<organism evidence="2 3">
    <name type="scientific">Teichococcus rhizosphaerae</name>
    <dbReference type="NCBI Taxonomy" id="1335062"/>
    <lineage>
        <taxon>Bacteria</taxon>
        <taxon>Pseudomonadati</taxon>
        <taxon>Pseudomonadota</taxon>
        <taxon>Alphaproteobacteria</taxon>
        <taxon>Acetobacterales</taxon>
        <taxon>Roseomonadaceae</taxon>
        <taxon>Roseomonas</taxon>
    </lineage>
</organism>
<dbReference type="AlphaFoldDB" id="A0A2C7A929"/>
<feature type="signal peptide" evidence="1">
    <location>
        <begin position="1"/>
        <end position="27"/>
    </location>
</feature>